<gene>
    <name evidence="2" type="ORF">PENARI_c003G00420</name>
</gene>
<dbReference type="AlphaFoldDB" id="A0A1F5LTY9"/>
<keyword evidence="3" id="KW-1185">Reference proteome</keyword>
<evidence type="ECO:0000256" key="1">
    <source>
        <dbReference type="SAM" id="MobiDB-lite"/>
    </source>
</evidence>
<sequence>MLHALPPELFSMVLEYFYRNEDLKNVCLVSKALHSATIPRLYRSIIIVSRNEGNLSDLNFGPLLDRSSRYLKFTREVILIAEFRQLLRYRCHDHDSDDSDDSNAEYDSSSDEAELEYQEIPRRLSVGEDENGGVPCDEDQENQQNNISQLSEWHNDRSDISSNSHSHADFPEGDSDDLTWQEWTPHGQFMKILTSRIQPLLDLIPDGRLERFSWNLGTCVPGAVIEYLSTKQTQIVHLEVITDTTCLGLDYFNIYDLYGFKKLRRLRLITSTFIQDPEYSLGELFQNNASTLEEIEIDEVGHGGLQSRVPGQNKLLHQMLALPPGKMQQLFPSLKNLTLSAVSLENGGDVMPSVFSLNCLNSLALRNCEASAGLLKALGSDDVLPHSMRLKSFEYLDNGMLGKSWAMDSIANFLISFEGLQDLFLSFLDVFENSLLSSISNHKASLRRLLCHVPQITPRRNPTQPSLSVLFFLFRESAPASDYCMLEPSGG</sequence>
<dbReference type="EMBL" id="LXJU01000003">
    <property type="protein sequence ID" value="OGE56331.1"/>
    <property type="molecule type" value="Genomic_DNA"/>
</dbReference>
<accession>A0A1F5LTY9</accession>
<organism evidence="2 3">
    <name type="scientific">Penicillium arizonense</name>
    <dbReference type="NCBI Taxonomy" id="1835702"/>
    <lineage>
        <taxon>Eukaryota</taxon>
        <taxon>Fungi</taxon>
        <taxon>Dikarya</taxon>
        <taxon>Ascomycota</taxon>
        <taxon>Pezizomycotina</taxon>
        <taxon>Eurotiomycetes</taxon>
        <taxon>Eurotiomycetidae</taxon>
        <taxon>Eurotiales</taxon>
        <taxon>Aspergillaceae</taxon>
        <taxon>Penicillium</taxon>
    </lineage>
</organism>
<dbReference type="GeneID" id="34572760"/>
<evidence type="ECO:0000313" key="2">
    <source>
        <dbReference type="EMBL" id="OGE56331.1"/>
    </source>
</evidence>
<dbReference type="Proteomes" id="UP000177622">
    <property type="component" value="Unassembled WGS sequence"/>
</dbReference>
<dbReference type="RefSeq" id="XP_022491759.1">
    <property type="nucleotide sequence ID" value="XM_022628026.1"/>
</dbReference>
<feature type="compositionally biased region" description="Acidic residues" evidence="1">
    <location>
        <begin position="127"/>
        <end position="141"/>
    </location>
</feature>
<dbReference type="SUPFAM" id="SSF52047">
    <property type="entry name" value="RNI-like"/>
    <property type="match status" value="1"/>
</dbReference>
<name>A0A1F5LTY9_PENAI</name>
<protein>
    <recommendedName>
        <fullName evidence="4">F-box domain-containing protein</fullName>
    </recommendedName>
</protein>
<evidence type="ECO:0008006" key="4">
    <source>
        <dbReference type="Google" id="ProtNLM"/>
    </source>
</evidence>
<comment type="caution">
    <text evidence="2">The sequence shown here is derived from an EMBL/GenBank/DDBJ whole genome shotgun (WGS) entry which is preliminary data.</text>
</comment>
<feature type="region of interest" description="Disordered" evidence="1">
    <location>
        <begin position="94"/>
        <end position="142"/>
    </location>
</feature>
<reference evidence="2 3" key="1">
    <citation type="journal article" date="2016" name="Sci. Rep.">
        <title>Penicillium arizonense, a new, genome sequenced fungal species, reveals a high chemical diversity in secreted metabolites.</title>
        <authorList>
            <person name="Grijseels S."/>
            <person name="Nielsen J.C."/>
            <person name="Randelovic M."/>
            <person name="Nielsen J."/>
            <person name="Nielsen K.F."/>
            <person name="Workman M."/>
            <person name="Frisvad J.C."/>
        </authorList>
    </citation>
    <scope>NUCLEOTIDE SEQUENCE [LARGE SCALE GENOMIC DNA]</scope>
    <source>
        <strain evidence="2 3">CBS 141311</strain>
    </source>
</reference>
<dbReference type="OrthoDB" id="3945550at2759"/>
<feature type="region of interest" description="Disordered" evidence="1">
    <location>
        <begin position="156"/>
        <end position="176"/>
    </location>
</feature>
<evidence type="ECO:0000313" key="3">
    <source>
        <dbReference type="Proteomes" id="UP000177622"/>
    </source>
</evidence>
<feature type="compositionally biased region" description="Acidic residues" evidence="1">
    <location>
        <begin position="96"/>
        <end position="117"/>
    </location>
</feature>
<proteinExistence type="predicted"/>